<evidence type="ECO:0000313" key="7">
    <source>
        <dbReference type="EMBL" id="KAF8793752.1"/>
    </source>
</evidence>
<comment type="caution">
    <text evidence="7">The sequence shown here is derived from an EMBL/GenBank/DDBJ whole genome shotgun (WGS) entry which is preliminary data.</text>
</comment>
<evidence type="ECO:0000259" key="5">
    <source>
        <dbReference type="Pfam" id="PF03015"/>
    </source>
</evidence>
<dbReference type="PANTHER" id="PTHR11011">
    <property type="entry name" value="MALE STERILITY PROTEIN 2-RELATED"/>
    <property type="match status" value="1"/>
</dbReference>
<evidence type="ECO:0000259" key="6">
    <source>
        <dbReference type="Pfam" id="PF07993"/>
    </source>
</evidence>
<dbReference type="Pfam" id="PF07993">
    <property type="entry name" value="NAD_binding_4"/>
    <property type="match status" value="2"/>
</dbReference>
<accession>A0A8T0FSY9</accession>
<proteinExistence type="inferred from homology"/>
<comment type="similarity">
    <text evidence="1 4">Belongs to the fatty acyl-CoA reductase family.</text>
</comment>
<dbReference type="Pfam" id="PF03015">
    <property type="entry name" value="Sterile"/>
    <property type="match status" value="1"/>
</dbReference>
<dbReference type="SUPFAM" id="SSF51735">
    <property type="entry name" value="NAD(P)-binding Rossmann-fold domains"/>
    <property type="match status" value="1"/>
</dbReference>
<dbReference type="Proteomes" id="UP000807504">
    <property type="component" value="Unassembled WGS sequence"/>
</dbReference>
<evidence type="ECO:0000256" key="3">
    <source>
        <dbReference type="ARBA" id="ARBA00023098"/>
    </source>
</evidence>
<name>A0A8T0FSY9_ARGBR</name>
<dbReference type="InterPro" id="IPR013120">
    <property type="entry name" value="FAR_NAD-bd"/>
</dbReference>
<feature type="domain" description="Fatty acyl-CoA reductase C-terminal" evidence="5">
    <location>
        <begin position="273"/>
        <end position="335"/>
    </location>
</feature>
<reference evidence="7" key="1">
    <citation type="journal article" date="2020" name="bioRxiv">
        <title>Chromosome-level reference genome of the European wasp spider Argiope bruennichi: a resource for studies on range expansion and evolutionary adaptation.</title>
        <authorList>
            <person name="Sheffer M.M."/>
            <person name="Hoppe A."/>
            <person name="Krehenwinkel H."/>
            <person name="Uhl G."/>
            <person name="Kuss A.W."/>
            <person name="Jensen L."/>
            <person name="Jensen C."/>
            <person name="Gillespie R.G."/>
            <person name="Hoff K.J."/>
            <person name="Prost S."/>
        </authorList>
    </citation>
    <scope>NUCLEOTIDE SEQUENCE</scope>
</reference>
<dbReference type="InterPro" id="IPR033640">
    <property type="entry name" value="FAR_C"/>
</dbReference>
<feature type="domain" description="Thioester reductase (TE)" evidence="6">
    <location>
        <begin position="46"/>
        <end position="97"/>
    </location>
</feature>
<gene>
    <name evidence="7" type="ORF">HNY73_001796</name>
</gene>
<dbReference type="AlphaFoldDB" id="A0A8T0FSY9"/>
<evidence type="ECO:0000256" key="4">
    <source>
        <dbReference type="RuleBase" id="RU363097"/>
    </source>
</evidence>
<comment type="catalytic activity">
    <reaction evidence="4">
        <text>a long-chain fatty acyl-CoA + 2 NADPH + 2 H(+) = a long-chain primary fatty alcohol + 2 NADP(+) + CoA</text>
        <dbReference type="Rhea" id="RHEA:52716"/>
        <dbReference type="ChEBI" id="CHEBI:15378"/>
        <dbReference type="ChEBI" id="CHEBI:57287"/>
        <dbReference type="ChEBI" id="CHEBI:57783"/>
        <dbReference type="ChEBI" id="CHEBI:58349"/>
        <dbReference type="ChEBI" id="CHEBI:77396"/>
        <dbReference type="ChEBI" id="CHEBI:83139"/>
        <dbReference type="EC" id="1.2.1.84"/>
    </reaction>
</comment>
<evidence type="ECO:0000313" key="8">
    <source>
        <dbReference type="Proteomes" id="UP000807504"/>
    </source>
</evidence>
<keyword evidence="4" id="KW-0560">Oxidoreductase</keyword>
<feature type="domain" description="Thioester reductase (TE)" evidence="6">
    <location>
        <begin position="100"/>
        <end position="198"/>
    </location>
</feature>
<dbReference type="InterPro" id="IPR026055">
    <property type="entry name" value="FAR"/>
</dbReference>
<evidence type="ECO:0000256" key="2">
    <source>
        <dbReference type="ARBA" id="ARBA00022516"/>
    </source>
</evidence>
<evidence type="ECO:0000256" key="1">
    <source>
        <dbReference type="ARBA" id="ARBA00005928"/>
    </source>
</evidence>
<keyword evidence="2 4" id="KW-0444">Lipid biosynthesis</keyword>
<dbReference type="GO" id="GO:0102965">
    <property type="term" value="F:alcohol-forming long-chain fatty acyl-CoA reductase activity"/>
    <property type="evidence" value="ECO:0007669"/>
    <property type="project" value="UniProtKB-EC"/>
</dbReference>
<keyword evidence="4" id="KW-0521">NADP</keyword>
<protein>
    <recommendedName>
        <fullName evidence="4">Fatty acyl-CoA reductase</fullName>
        <ecNumber evidence="4">1.2.1.84</ecNumber>
    </recommendedName>
</protein>
<dbReference type="EC" id="1.2.1.84" evidence="4"/>
<dbReference type="CDD" id="cd09071">
    <property type="entry name" value="FAR_C"/>
    <property type="match status" value="1"/>
</dbReference>
<dbReference type="GO" id="GO:0080019">
    <property type="term" value="F:alcohol-forming very long-chain fatty acyl-CoA reductase activity"/>
    <property type="evidence" value="ECO:0007669"/>
    <property type="project" value="InterPro"/>
</dbReference>
<dbReference type="EMBL" id="JABXBU010000002">
    <property type="protein sequence ID" value="KAF8793752.1"/>
    <property type="molecule type" value="Genomic_DNA"/>
</dbReference>
<keyword evidence="8" id="KW-1185">Reference proteome</keyword>
<reference evidence="7" key="2">
    <citation type="submission" date="2020-06" db="EMBL/GenBank/DDBJ databases">
        <authorList>
            <person name="Sheffer M."/>
        </authorList>
    </citation>
    <scope>NUCLEOTIDE SEQUENCE</scope>
</reference>
<organism evidence="7 8">
    <name type="scientific">Argiope bruennichi</name>
    <name type="common">Wasp spider</name>
    <name type="synonym">Aranea bruennichi</name>
    <dbReference type="NCBI Taxonomy" id="94029"/>
    <lineage>
        <taxon>Eukaryota</taxon>
        <taxon>Metazoa</taxon>
        <taxon>Ecdysozoa</taxon>
        <taxon>Arthropoda</taxon>
        <taxon>Chelicerata</taxon>
        <taxon>Arachnida</taxon>
        <taxon>Araneae</taxon>
        <taxon>Araneomorphae</taxon>
        <taxon>Entelegynae</taxon>
        <taxon>Araneoidea</taxon>
        <taxon>Araneidae</taxon>
        <taxon>Argiope</taxon>
    </lineage>
</organism>
<keyword evidence="3 4" id="KW-0443">Lipid metabolism</keyword>
<dbReference type="PANTHER" id="PTHR11011:SF45">
    <property type="entry name" value="FATTY ACYL-COA REDUCTASE CG8306-RELATED"/>
    <property type="match status" value="1"/>
</dbReference>
<comment type="function">
    <text evidence="4">Catalyzes the reduction of fatty acyl-CoA to fatty alcohols.</text>
</comment>
<dbReference type="InterPro" id="IPR036291">
    <property type="entry name" value="NAD(P)-bd_dom_sf"/>
</dbReference>
<dbReference type="GO" id="GO:0005777">
    <property type="term" value="C:peroxisome"/>
    <property type="evidence" value="ECO:0007669"/>
    <property type="project" value="TreeGrafter"/>
</dbReference>
<dbReference type="GO" id="GO:0035336">
    <property type="term" value="P:long-chain fatty-acyl-CoA metabolic process"/>
    <property type="evidence" value="ECO:0007669"/>
    <property type="project" value="TreeGrafter"/>
</dbReference>
<sequence length="340" mass="38398">MFGLTAENKYLPKVADFYQNKSIFVTGTTGFVGSVLLEILLILKEENEEVLNKVHVMTGDINLPNLGLSEDDRRLLIEEVSIVMHCAANVQFNRPLRSNDNEKLEELVAQCKPPWPNAYTFSKCLAENLIMDTATDLPVAIVRPSIIINICKSPLPGYEEGNTGLERLCIGVGKGFVKVVHADPNCKLNLVPVDIVGNTHILAACCVGLKRCSTPLIINVTATDNFHIKLSEYVETLVEVALKRPVPQSFSKLTTCILEPSRYMYSMIAIYHHYIPAIVLDGMLKLFGGKPKLYSLYRFFDNIMASYDFFVFNDFEFERNNLERLDKLIHPETKKFLKPF</sequence>
<dbReference type="Gene3D" id="3.40.50.720">
    <property type="entry name" value="NAD(P)-binding Rossmann-like Domain"/>
    <property type="match status" value="2"/>
</dbReference>